<dbReference type="AlphaFoldDB" id="A0A2K8JVP4"/>
<feature type="domain" description="Cystatin" evidence="6">
    <location>
        <begin position="596"/>
        <end position="701"/>
    </location>
</feature>
<evidence type="ECO:0000259" key="6">
    <source>
        <dbReference type="SMART" id="SM00043"/>
    </source>
</evidence>
<dbReference type="GO" id="GO:0004869">
    <property type="term" value="F:cysteine-type endopeptidase inhibitor activity"/>
    <property type="evidence" value="ECO:0007669"/>
    <property type="project" value="UniProtKB-KW"/>
</dbReference>
<evidence type="ECO:0000313" key="7">
    <source>
        <dbReference type="EMBL" id="ATU82400.1"/>
    </source>
</evidence>
<dbReference type="Pfam" id="PF00031">
    <property type="entry name" value="Cystatin"/>
    <property type="match status" value="6"/>
</dbReference>
<proteinExistence type="evidence at transcript level"/>
<evidence type="ECO:0000256" key="2">
    <source>
        <dbReference type="ARBA" id="ARBA00022690"/>
    </source>
</evidence>
<dbReference type="FunFam" id="3.10.450.10:FF:000004">
    <property type="entry name" value="Cystatin C"/>
    <property type="match status" value="1"/>
</dbReference>
<dbReference type="GO" id="GO:0031982">
    <property type="term" value="C:vesicle"/>
    <property type="evidence" value="ECO:0007669"/>
    <property type="project" value="TreeGrafter"/>
</dbReference>
<protein>
    <submittedName>
        <fullName evidence="7">Venom cystatin</fullName>
    </submittedName>
</protein>
<organism evidence="7">
    <name type="scientific">Lethocerus distinctifemur</name>
    <dbReference type="NCBI Taxonomy" id="280095"/>
    <lineage>
        <taxon>Eukaryota</taxon>
        <taxon>Metazoa</taxon>
        <taxon>Ecdysozoa</taxon>
        <taxon>Arthropoda</taxon>
        <taxon>Hexapoda</taxon>
        <taxon>Insecta</taxon>
        <taxon>Pterygota</taxon>
        <taxon>Neoptera</taxon>
        <taxon>Paraneoptera</taxon>
        <taxon>Hemiptera</taxon>
        <taxon>Heteroptera</taxon>
        <taxon>Panheteroptera</taxon>
        <taxon>Nepomorpha</taxon>
        <taxon>Belostomatidae</taxon>
        <taxon>Lethocerinae</taxon>
        <taxon>Lethocerus</taxon>
    </lineage>
</organism>
<dbReference type="InterPro" id="IPR046350">
    <property type="entry name" value="Cystatin_sf"/>
</dbReference>
<name>A0A2K8JVP4_9HEMI</name>
<evidence type="ECO:0000256" key="4">
    <source>
        <dbReference type="ARBA" id="ARBA00023157"/>
    </source>
</evidence>
<reference evidence="7" key="1">
    <citation type="journal article" date="2018" name="Cell. Mol. Life Sci.">
        <title>Giant fish-killing water bug reveals ancient and dynamic venom evolution in Heteroptera.</title>
        <authorList>
            <person name="Walker A.A."/>
            <person name="Hernandez-Vargas M.J."/>
            <person name="Corzo G."/>
            <person name="Fry B.G."/>
            <person name="King G.F."/>
        </authorList>
    </citation>
    <scope>NUCLEOTIDE SEQUENCE</scope>
</reference>
<dbReference type="CDD" id="cd00042">
    <property type="entry name" value="CY"/>
    <property type="match status" value="6"/>
</dbReference>
<accession>A0A2K8JVP4</accession>
<feature type="domain" description="Cystatin" evidence="6">
    <location>
        <begin position="372"/>
        <end position="466"/>
    </location>
</feature>
<feature type="chain" id="PRO_5018668546" evidence="5">
    <location>
        <begin position="24"/>
        <end position="826"/>
    </location>
</feature>
<keyword evidence="2" id="KW-0646">Protease inhibitor</keyword>
<dbReference type="GO" id="GO:0005737">
    <property type="term" value="C:cytoplasm"/>
    <property type="evidence" value="ECO:0007669"/>
    <property type="project" value="TreeGrafter"/>
</dbReference>
<keyword evidence="3" id="KW-0789">Thiol protease inhibitor</keyword>
<dbReference type="SMART" id="SM00043">
    <property type="entry name" value="CY"/>
    <property type="match status" value="6"/>
</dbReference>
<feature type="domain" description="Cystatin" evidence="6">
    <location>
        <begin position="244"/>
        <end position="354"/>
    </location>
</feature>
<dbReference type="GO" id="GO:0005615">
    <property type="term" value="C:extracellular space"/>
    <property type="evidence" value="ECO:0007669"/>
    <property type="project" value="TreeGrafter"/>
</dbReference>
<dbReference type="EMBL" id="MF683259">
    <property type="protein sequence ID" value="ATU82400.1"/>
    <property type="molecule type" value="mRNA"/>
</dbReference>
<dbReference type="Gene3D" id="3.10.450.10">
    <property type="match status" value="7"/>
</dbReference>
<comment type="similarity">
    <text evidence="1">Belongs to the cystatin family.</text>
</comment>
<dbReference type="InterPro" id="IPR000010">
    <property type="entry name" value="Cystatin_dom"/>
</dbReference>
<keyword evidence="4" id="KW-1015">Disulfide bond</keyword>
<evidence type="ECO:0000256" key="5">
    <source>
        <dbReference type="SAM" id="SignalP"/>
    </source>
</evidence>
<feature type="domain" description="Cystatin" evidence="6">
    <location>
        <begin position="711"/>
        <end position="821"/>
    </location>
</feature>
<feature type="signal peptide" evidence="5">
    <location>
        <begin position="1"/>
        <end position="23"/>
    </location>
</feature>
<dbReference type="InterPro" id="IPR018073">
    <property type="entry name" value="Prot_inh_cystat_CS"/>
</dbReference>
<feature type="domain" description="Cystatin" evidence="6">
    <location>
        <begin position="474"/>
        <end position="583"/>
    </location>
</feature>
<dbReference type="PANTHER" id="PTHR46186">
    <property type="entry name" value="CYSTATIN"/>
    <property type="match status" value="1"/>
</dbReference>
<keyword evidence="5" id="KW-0732">Signal</keyword>
<evidence type="ECO:0000256" key="3">
    <source>
        <dbReference type="ARBA" id="ARBA00022704"/>
    </source>
</evidence>
<evidence type="ECO:0000256" key="1">
    <source>
        <dbReference type="ARBA" id="ARBA00009403"/>
    </source>
</evidence>
<dbReference type="PROSITE" id="PS00287">
    <property type="entry name" value="CYSTATIN"/>
    <property type="match status" value="1"/>
</dbReference>
<dbReference type="SUPFAM" id="SSF54403">
    <property type="entry name" value="Cystatin/monellin"/>
    <property type="match status" value="7"/>
</dbReference>
<feature type="domain" description="Cystatin" evidence="6">
    <location>
        <begin position="129"/>
        <end position="240"/>
    </location>
</feature>
<sequence length="826" mass="91169">MVSKLARLSLLLALVALLQGAQGEICAGCPIEFDPNIDNSDDWSARIANTLNSINTDQPVHLIRLTKATSQVIDGVRYHFWAVTTVPGNTNAVHNCELTYVSRPWINKEPQLTGENCTSPVNEVRTAKQLLGGLKNVEPSEMGTVRELANFAVKTLDTIDTDNSRQVVAQIVDAKKQLVNGIMYHLQLRVRTTTCSEDEAADKNCPAKESEPEKYCKIRIHRSWADKSPLNAKVVESECEEAKTRTGGLIRLNVNDQQVQKLAEKAVERYNMMTNCLTLAGLVNIIKASSQVVNGNNVYLTVEIGDTDCTKNERPNGKLCKIINTNSDKHTVCDAVIWRKPAETTGKITSFDCKTEYYVNLPSNYRNKRDVARLGGISEADPNSPYMQELAKFAVSQFATTNNADYRYFKVLRATSQVVSGMKVTIEMAMGKSDCSKSNSGCRVCSVTIWDQPWTKTRQILDSDCYDRTTAALSLIGGETEKDPNDPDIVAYKNLVGSQATSRLNSQHTKAVVKILKATTQIVSGYLVKLTVELGDTDCLATENKDPSECNIVPTNGPAQICEVDILNQAWLNKVEVTNFDCSQTKMGWLPHTHRGMPGAPYDIDVNSPTVQKLTKYYLAQMDAQTNSDYRLGHGRIIRATNQIVAGSLTTITMEVGQSQCLKNVVTNDPCKAKGTLRTCTFTIFDQPWTHTMRIQSQYCDGSLKRGQGRGMAGGIRPISTDDPSLSALKPLVAQHITQQTNSIYVQGIVSVKSASRQVVAGTLTRMTVEVGSTDCLKSEPRNDISSCKVVPNNSGNHEICDVEIWSRPWLNKNEITSNCRNVQDE</sequence>
<dbReference type="PANTHER" id="PTHR46186:SF2">
    <property type="entry name" value="CYSTATIN"/>
    <property type="match status" value="1"/>
</dbReference>